<dbReference type="InterPro" id="IPR013785">
    <property type="entry name" value="Aldolase_TIM"/>
</dbReference>
<dbReference type="PANTHER" id="PTHR32119:SF2">
    <property type="entry name" value="OROTIDINE 5'-PHOSPHATE DECARBOXYLASE"/>
    <property type="match status" value="1"/>
</dbReference>
<evidence type="ECO:0000256" key="11">
    <source>
        <dbReference type="SAM" id="MobiDB-lite"/>
    </source>
</evidence>
<keyword evidence="5 10" id="KW-0210">Decarboxylase</keyword>
<keyword evidence="6 10" id="KW-0665">Pyrimidine biosynthesis</keyword>
<dbReference type="Pfam" id="PF00215">
    <property type="entry name" value="OMPdecase"/>
    <property type="match status" value="2"/>
</dbReference>
<evidence type="ECO:0000256" key="7">
    <source>
        <dbReference type="ARBA" id="ARBA00023239"/>
    </source>
</evidence>
<dbReference type="InterPro" id="IPR001754">
    <property type="entry name" value="OMPdeCOase_dom"/>
</dbReference>
<evidence type="ECO:0000256" key="8">
    <source>
        <dbReference type="PIRSR" id="PIRSR614732-1"/>
    </source>
</evidence>
<evidence type="ECO:0000256" key="9">
    <source>
        <dbReference type="PIRSR" id="PIRSR614732-2"/>
    </source>
</evidence>
<dbReference type="GO" id="GO:0044205">
    <property type="term" value="P:'de novo' UMP biosynthetic process"/>
    <property type="evidence" value="ECO:0007669"/>
    <property type="project" value="InterPro"/>
</dbReference>
<dbReference type="PANTHER" id="PTHR32119">
    <property type="entry name" value="OROTIDINE 5'-PHOSPHATE DECARBOXYLASE"/>
    <property type="match status" value="1"/>
</dbReference>
<feature type="binding site" evidence="9">
    <location>
        <position position="283"/>
    </location>
    <ligand>
        <name>substrate</name>
    </ligand>
</feature>
<keyword evidence="7 10" id="KW-0456">Lyase</keyword>
<sequence length="400" mass="43621">MPAAAPRHPGLTQTYGERSEQPNLPPLATYLLRLIHLKRTNLCVSADVNTTTDLLRLAEEVGEHICVLKTHADIIDDFGDKTIRGLNEVARRKKFLIFEDRKFGDIGSTLQQQYTRGPLAIVKWAPIVNAALFPGPAIITALAEAAQRAISAHNTSVSTDISASPVASLVDSGRDDESVDDDDDDDDDNDDEDDNNEKEEEGPGRMTHEDRKGRKQSVVSVSTTISTKTEAISPQPHALRPSLSREATEESSEEEDEDDLAAQLAELGPPPYFRSLLLLAQMSSVGNLMGPEYTAACVHHARQNKDFVMGFIAQQSLNQQVGDNFITMTPGVQLAAGDGDGLGQQYNTPAKVVGENGADVIIVGRGVLKAEDRRKAAALYRRQGWEAYLQRLRSGRQGGR</sequence>
<evidence type="ECO:0000259" key="12">
    <source>
        <dbReference type="SMART" id="SM00934"/>
    </source>
</evidence>
<feature type="compositionally biased region" description="Basic and acidic residues" evidence="11">
    <location>
        <begin position="201"/>
        <end position="212"/>
    </location>
</feature>
<dbReference type="InterPro" id="IPR018089">
    <property type="entry name" value="OMPdecase_AS"/>
</dbReference>
<dbReference type="PROSITE" id="PS00156">
    <property type="entry name" value="OMPDECASE"/>
    <property type="match status" value="1"/>
</dbReference>
<evidence type="ECO:0000256" key="1">
    <source>
        <dbReference type="ARBA" id="ARBA00004861"/>
    </source>
</evidence>
<gene>
    <name evidence="13" type="primary">URA3_2</name>
    <name evidence="13" type="ORF">LTR78_008814</name>
</gene>
<feature type="active site" description="For OMPdecase activity" evidence="8">
    <location>
        <position position="100"/>
    </location>
</feature>
<feature type="active site" description="For OMPdecase activity" evidence="8">
    <location>
        <position position="105"/>
    </location>
</feature>
<dbReference type="CDD" id="cd04725">
    <property type="entry name" value="OMP_decarboxylase_like"/>
    <property type="match status" value="1"/>
</dbReference>
<evidence type="ECO:0000256" key="10">
    <source>
        <dbReference type="RuleBase" id="RU000512"/>
    </source>
</evidence>
<comment type="pathway">
    <text evidence="1 10">Pyrimidine metabolism; UMP biosynthesis via de novo pathway; UMP from orotate: step 2/2.</text>
</comment>
<dbReference type="InterPro" id="IPR014732">
    <property type="entry name" value="OMPdecase"/>
</dbReference>
<keyword evidence="14" id="KW-1185">Reference proteome</keyword>
<feature type="binding site" evidence="9">
    <location>
        <position position="365"/>
    </location>
    <ligand>
        <name>substrate</name>
    </ligand>
</feature>
<feature type="binding site" evidence="9">
    <location>
        <position position="47"/>
    </location>
    <ligand>
        <name>substrate</name>
    </ligand>
</feature>
<feature type="compositionally biased region" description="Low complexity" evidence="11">
    <location>
        <begin position="217"/>
        <end position="229"/>
    </location>
</feature>
<evidence type="ECO:0000313" key="14">
    <source>
        <dbReference type="Proteomes" id="UP001274830"/>
    </source>
</evidence>
<dbReference type="AlphaFoldDB" id="A0AAE0WIP3"/>
<feature type="region of interest" description="Disordered" evidence="11">
    <location>
        <begin position="155"/>
        <end position="259"/>
    </location>
</feature>
<feature type="domain" description="Orotidine 5'-phosphate decarboxylase" evidence="12">
    <location>
        <begin position="41"/>
        <end position="380"/>
    </location>
</feature>
<feature type="compositionally biased region" description="Acidic residues" evidence="11">
    <location>
        <begin position="177"/>
        <end position="200"/>
    </location>
</feature>
<comment type="similarity">
    <text evidence="2 10">Belongs to the OMP decarboxylase family.</text>
</comment>
<name>A0AAE0WIP3_9PEZI</name>
<evidence type="ECO:0000256" key="2">
    <source>
        <dbReference type="ARBA" id="ARBA00011018"/>
    </source>
</evidence>
<feature type="active site" description="For OMPdecase activity" evidence="8">
    <location>
        <position position="102"/>
    </location>
</feature>
<dbReference type="GO" id="GO:0006207">
    <property type="term" value="P:'de novo' pyrimidine nucleobase biosynthetic process"/>
    <property type="evidence" value="ECO:0007669"/>
    <property type="project" value="InterPro"/>
</dbReference>
<feature type="region of interest" description="Disordered" evidence="11">
    <location>
        <begin position="1"/>
        <end position="22"/>
    </location>
</feature>
<feature type="binding site" evidence="9">
    <location>
        <position position="69"/>
    </location>
    <ligand>
        <name>substrate</name>
    </ligand>
</feature>
<protein>
    <recommendedName>
        <fullName evidence="4 10">Orotidine 5'-phosphate decarboxylase</fullName>
        <ecNumber evidence="3 10">4.1.1.23</ecNumber>
    </recommendedName>
</protein>
<evidence type="ECO:0000256" key="4">
    <source>
        <dbReference type="ARBA" id="ARBA00021923"/>
    </source>
</evidence>
<organism evidence="13 14">
    <name type="scientific">Recurvomyces mirabilis</name>
    <dbReference type="NCBI Taxonomy" id="574656"/>
    <lineage>
        <taxon>Eukaryota</taxon>
        <taxon>Fungi</taxon>
        <taxon>Dikarya</taxon>
        <taxon>Ascomycota</taxon>
        <taxon>Pezizomycotina</taxon>
        <taxon>Dothideomycetes</taxon>
        <taxon>Dothideomycetidae</taxon>
        <taxon>Mycosphaerellales</taxon>
        <taxon>Teratosphaeriaceae</taxon>
        <taxon>Recurvomyces</taxon>
    </lineage>
</organism>
<comment type="catalytic activity">
    <reaction evidence="10">
        <text>orotidine 5'-phosphate + H(+) = UMP + CO2</text>
        <dbReference type="Rhea" id="RHEA:11596"/>
        <dbReference type="ChEBI" id="CHEBI:15378"/>
        <dbReference type="ChEBI" id="CHEBI:16526"/>
        <dbReference type="ChEBI" id="CHEBI:57538"/>
        <dbReference type="ChEBI" id="CHEBI:57865"/>
        <dbReference type="EC" id="4.1.1.23"/>
    </reaction>
</comment>
<evidence type="ECO:0000256" key="3">
    <source>
        <dbReference type="ARBA" id="ARBA00012321"/>
    </source>
</evidence>
<dbReference type="NCBIfam" id="TIGR01740">
    <property type="entry name" value="pyrF"/>
    <property type="match status" value="1"/>
</dbReference>
<dbReference type="GO" id="GO:0004590">
    <property type="term" value="F:orotidine-5'-phosphate decarboxylase activity"/>
    <property type="evidence" value="ECO:0007669"/>
    <property type="project" value="UniProtKB-EC"/>
</dbReference>
<dbReference type="EMBL" id="JAUTXT010000044">
    <property type="protein sequence ID" value="KAK3671353.1"/>
    <property type="molecule type" value="Genomic_DNA"/>
</dbReference>
<dbReference type="GO" id="GO:0005829">
    <property type="term" value="C:cytosol"/>
    <property type="evidence" value="ECO:0007669"/>
    <property type="project" value="TreeGrafter"/>
</dbReference>
<dbReference type="SUPFAM" id="SSF51366">
    <property type="entry name" value="Ribulose-phoshate binding barrel"/>
    <property type="match status" value="1"/>
</dbReference>
<accession>A0AAE0WIP3</accession>
<dbReference type="Gene3D" id="3.20.20.70">
    <property type="entry name" value="Aldolase class I"/>
    <property type="match status" value="2"/>
</dbReference>
<dbReference type="EC" id="4.1.1.23" evidence="3 10"/>
<evidence type="ECO:0000256" key="5">
    <source>
        <dbReference type="ARBA" id="ARBA00022793"/>
    </source>
</evidence>
<evidence type="ECO:0000313" key="13">
    <source>
        <dbReference type="EMBL" id="KAK3671353.1"/>
    </source>
</evidence>
<proteinExistence type="inferred from homology"/>
<dbReference type="SMART" id="SM00934">
    <property type="entry name" value="OMPdecase"/>
    <property type="match status" value="1"/>
</dbReference>
<dbReference type="Proteomes" id="UP001274830">
    <property type="component" value="Unassembled WGS sequence"/>
</dbReference>
<feature type="binding site" evidence="9">
    <location>
        <position position="364"/>
    </location>
    <ligand>
        <name>substrate</name>
    </ligand>
</feature>
<evidence type="ECO:0000256" key="6">
    <source>
        <dbReference type="ARBA" id="ARBA00022975"/>
    </source>
</evidence>
<dbReference type="InterPro" id="IPR011060">
    <property type="entry name" value="RibuloseP-bd_barrel"/>
</dbReference>
<feature type="compositionally biased region" description="Acidic residues" evidence="11">
    <location>
        <begin position="249"/>
        <end position="259"/>
    </location>
</feature>
<comment type="caution">
    <text evidence="13">The sequence shown here is derived from an EMBL/GenBank/DDBJ whole genome shotgun (WGS) entry which is preliminary data.</text>
</comment>
<feature type="binding site" evidence="9">
    <location>
        <position position="344"/>
    </location>
    <ligand>
        <name>substrate</name>
    </ligand>
</feature>
<reference evidence="13" key="1">
    <citation type="submission" date="2023-07" db="EMBL/GenBank/DDBJ databases">
        <title>Black Yeasts Isolated from many extreme environments.</title>
        <authorList>
            <person name="Coleine C."/>
            <person name="Stajich J.E."/>
            <person name="Selbmann L."/>
        </authorList>
    </citation>
    <scope>NUCLEOTIDE SEQUENCE</scope>
    <source>
        <strain evidence="13">CCFEE 5485</strain>
    </source>
</reference>